<name>A0A846TW30_9MOLU</name>
<protein>
    <submittedName>
        <fullName evidence="2">Uncharacterized protein</fullName>
    </submittedName>
</protein>
<keyword evidence="1" id="KW-0732">Signal</keyword>
<feature type="signal peptide" evidence="1">
    <location>
        <begin position="1"/>
        <end position="20"/>
    </location>
</feature>
<keyword evidence="3" id="KW-1185">Reference proteome</keyword>
<evidence type="ECO:0000313" key="3">
    <source>
        <dbReference type="Proteomes" id="UP000584587"/>
    </source>
</evidence>
<comment type="caution">
    <text evidence="2">The sequence shown here is derived from an EMBL/GenBank/DDBJ whole genome shotgun (WGS) entry which is preliminary data.</text>
</comment>
<dbReference type="Proteomes" id="UP000584587">
    <property type="component" value="Unassembled WGS sequence"/>
</dbReference>
<evidence type="ECO:0000313" key="2">
    <source>
        <dbReference type="EMBL" id="NKE38191.1"/>
    </source>
</evidence>
<dbReference type="EMBL" id="JAAVVK010000001">
    <property type="protein sequence ID" value="NKE38191.1"/>
    <property type="molecule type" value="Genomic_DNA"/>
</dbReference>
<evidence type="ECO:0000256" key="1">
    <source>
        <dbReference type="SAM" id="SignalP"/>
    </source>
</evidence>
<organism evidence="2 3">
    <name type="scientific">Spiroplasma platyhelix PALS-1</name>
    <dbReference type="NCBI Taxonomy" id="1276218"/>
    <lineage>
        <taxon>Bacteria</taxon>
        <taxon>Bacillati</taxon>
        <taxon>Mycoplasmatota</taxon>
        <taxon>Mollicutes</taxon>
        <taxon>Entomoplasmatales</taxon>
        <taxon>Spiroplasmataceae</taxon>
        <taxon>Spiroplasma</taxon>
    </lineage>
</organism>
<dbReference type="RefSeq" id="WP_168104669.1">
    <property type="nucleotide sequence ID" value="NZ_CP051215.1"/>
</dbReference>
<sequence length="158" mass="17271">MKRILTMIGAAALITSGVSTTVVINSQVQNNIVETNHIGVLKETNIYVSENWKVNAEGPKTLAEKIGGVWRLEFNHELTQDIISGSASVNDILDIVSDVIEKIPSLKEKIGSISDIINVILKLEVHILDKADEGNGILIRFGGWIMPTKLTASTHSWN</sequence>
<dbReference type="AlphaFoldDB" id="A0A846TW30"/>
<gene>
    <name evidence="2" type="ORF">HER12_00255</name>
</gene>
<proteinExistence type="predicted"/>
<accession>A0A846TW30</accession>
<feature type="chain" id="PRO_5032678033" evidence="1">
    <location>
        <begin position="21"/>
        <end position="158"/>
    </location>
</feature>
<reference evidence="2 3" key="1">
    <citation type="submission" date="2020-04" db="EMBL/GenBank/DDBJ databases">
        <title>Complete genome sequence of Spiroplasma platyhelix ATCC 51748, an insect isolate.</title>
        <authorList>
            <person name="Green E.A."/>
            <person name="Klassen J.L."/>
        </authorList>
    </citation>
    <scope>NUCLEOTIDE SEQUENCE [LARGE SCALE GENOMIC DNA]</scope>
    <source>
        <strain evidence="2 3">PALS-1</strain>
    </source>
</reference>